<dbReference type="OrthoDB" id="2437765at2759"/>
<reference evidence="2" key="1">
    <citation type="journal article" date="2020" name="Fungal Divers.">
        <title>Resolving the Mortierellaceae phylogeny through synthesis of multi-gene phylogenetics and phylogenomics.</title>
        <authorList>
            <person name="Vandepol N."/>
            <person name="Liber J."/>
            <person name="Desiro A."/>
            <person name="Na H."/>
            <person name="Kennedy M."/>
            <person name="Barry K."/>
            <person name="Grigoriev I.V."/>
            <person name="Miller A.N."/>
            <person name="O'Donnell K."/>
            <person name="Stajich J.E."/>
            <person name="Bonito G."/>
        </authorList>
    </citation>
    <scope>NUCLEOTIDE SEQUENCE</scope>
    <source>
        <strain evidence="2">MES-2147</strain>
    </source>
</reference>
<keyword evidence="3" id="KW-1185">Reference proteome</keyword>
<evidence type="ECO:0000256" key="1">
    <source>
        <dbReference type="SAM" id="MobiDB-lite"/>
    </source>
</evidence>
<feature type="compositionally biased region" description="Polar residues" evidence="1">
    <location>
        <begin position="102"/>
        <end position="112"/>
    </location>
</feature>
<gene>
    <name evidence="2" type="ORF">BGZ65_009270</name>
</gene>
<feature type="compositionally biased region" description="Polar residues" evidence="1">
    <location>
        <begin position="167"/>
        <end position="178"/>
    </location>
</feature>
<organism evidence="2 3">
    <name type="scientific">Modicella reniformis</name>
    <dbReference type="NCBI Taxonomy" id="1440133"/>
    <lineage>
        <taxon>Eukaryota</taxon>
        <taxon>Fungi</taxon>
        <taxon>Fungi incertae sedis</taxon>
        <taxon>Mucoromycota</taxon>
        <taxon>Mortierellomycotina</taxon>
        <taxon>Mortierellomycetes</taxon>
        <taxon>Mortierellales</taxon>
        <taxon>Mortierellaceae</taxon>
        <taxon>Modicella</taxon>
    </lineage>
</organism>
<sequence length="304" mass="34271">MDEPEATAIYGEPLDCSPDGLKLDNLEEEQPPFSSHELSSKYPRSSKFSASSSSSNSNSFDLELTNGQRRNSTSSKKGVQRPVRIQLIDSAESEMLREQVRRASTSDQSASWNPEDEAIQEDTTGDDDGNVILINDSDNEADIALPKEDPTIHDWDKEELEDEMSGSEISSSTRDSSPQPQPRDKNRLRRDVMMVSSPDTDFELRRTSSRIRHAASTGRTRSNHHDDDDDWDPLLDPEREVPAMSEDQEADLHNIHLRLENQREFQDAAGLDLGEDDAQAVNEDGQYGGKIEDDDEGEDYWENR</sequence>
<feature type="compositionally biased region" description="Low complexity" evidence="1">
    <location>
        <begin position="40"/>
        <end position="60"/>
    </location>
</feature>
<protein>
    <submittedName>
        <fullName evidence="2">Uncharacterized protein</fullName>
    </submittedName>
</protein>
<evidence type="ECO:0000313" key="3">
    <source>
        <dbReference type="Proteomes" id="UP000749646"/>
    </source>
</evidence>
<feature type="region of interest" description="Disordered" evidence="1">
    <location>
        <begin position="268"/>
        <end position="304"/>
    </location>
</feature>
<evidence type="ECO:0000313" key="2">
    <source>
        <dbReference type="EMBL" id="KAF9995106.1"/>
    </source>
</evidence>
<feature type="compositionally biased region" description="Acidic residues" evidence="1">
    <location>
        <begin position="114"/>
        <end position="129"/>
    </location>
</feature>
<feature type="compositionally biased region" description="Acidic residues" evidence="1">
    <location>
        <begin position="292"/>
        <end position="304"/>
    </location>
</feature>
<comment type="caution">
    <text evidence="2">The sequence shown here is derived from an EMBL/GenBank/DDBJ whole genome shotgun (WGS) entry which is preliminary data.</text>
</comment>
<dbReference type="AlphaFoldDB" id="A0A9P6MEK5"/>
<name>A0A9P6MEK5_9FUNG</name>
<accession>A0A9P6MEK5</accession>
<dbReference type="EMBL" id="JAAAHW010001424">
    <property type="protein sequence ID" value="KAF9995106.1"/>
    <property type="molecule type" value="Genomic_DNA"/>
</dbReference>
<feature type="compositionally biased region" description="Basic and acidic residues" evidence="1">
    <location>
        <begin position="182"/>
        <end position="192"/>
    </location>
</feature>
<feature type="compositionally biased region" description="Polar residues" evidence="1">
    <location>
        <begin position="65"/>
        <end position="77"/>
    </location>
</feature>
<dbReference type="Proteomes" id="UP000749646">
    <property type="component" value="Unassembled WGS sequence"/>
</dbReference>
<feature type="region of interest" description="Disordered" evidence="1">
    <location>
        <begin position="1"/>
        <end position="248"/>
    </location>
</feature>
<feature type="compositionally biased region" description="Basic and acidic residues" evidence="1">
    <location>
        <begin position="145"/>
        <end position="156"/>
    </location>
</feature>
<proteinExistence type="predicted"/>